<evidence type="ECO:0000313" key="2">
    <source>
        <dbReference type="EMBL" id="NIJ52073.1"/>
    </source>
</evidence>
<dbReference type="Gene3D" id="1.10.260.40">
    <property type="entry name" value="lambda repressor-like DNA-binding domains"/>
    <property type="match status" value="1"/>
</dbReference>
<evidence type="ECO:0000259" key="1">
    <source>
        <dbReference type="PROSITE" id="PS50943"/>
    </source>
</evidence>
<feature type="domain" description="HTH cro/C1-type" evidence="1">
    <location>
        <begin position="67"/>
        <end position="115"/>
    </location>
</feature>
<reference evidence="2 3" key="1">
    <citation type="submission" date="2020-03" db="EMBL/GenBank/DDBJ databases">
        <title>Genomic Encyclopedia of Type Strains, Phase IV (KMG-IV): sequencing the most valuable type-strain genomes for metagenomic binning, comparative biology and taxonomic classification.</title>
        <authorList>
            <person name="Goeker M."/>
        </authorList>
    </citation>
    <scope>NUCLEOTIDE SEQUENCE [LARGE SCALE GENOMIC DNA]</scope>
    <source>
        <strain evidence="2 3">DSM 102865</strain>
    </source>
</reference>
<dbReference type="Proteomes" id="UP001179181">
    <property type="component" value="Unassembled WGS sequence"/>
</dbReference>
<protein>
    <submittedName>
        <fullName evidence="2">Antitoxin component HigA of HigAB toxin-antitoxin module</fullName>
    </submittedName>
</protein>
<comment type="caution">
    <text evidence="2">The sequence shown here is derived from an EMBL/GenBank/DDBJ whole genome shotgun (WGS) entry which is preliminary data.</text>
</comment>
<dbReference type="SUPFAM" id="SSF47413">
    <property type="entry name" value="lambda repressor-like DNA-binding domains"/>
    <property type="match status" value="1"/>
</dbReference>
<dbReference type="Pfam" id="PF01381">
    <property type="entry name" value="HTH_3"/>
    <property type="match status" value="1"/>
</dbReference>
<sequence>MEISTENQYNEAFRKIDSLIADNFESSQAKQKEFLEVAKAIQEYEKKYYPILKPETVVEMVELKMYERKITQKQLSVLLDITADKLSQILNGKREPDVTFLKAVYLKLGVDPGFLLRNA</sequence>
<dbReference type="InterPro" id="IPR010982">
    <property type="entry name" value="Lambda_DNA-bd_dom_sf"/>
</dbReference>
<name>A0ABX0UGE4_9BACT</name>
<keyword evidence="3" id="KW-1185">Reference proteome</keyword>
<proteinExistence type="predicted"/>
<accession>A0ABX0UGE4</accession>
<dbReference type="PROSITE" id="PS50943">
    <property type="entry name" value="HTH_CROC1"/>
    <property type="match status" value="1"/>
</dbReference>
<gene>
    <name evidence="2" type="ORF">FHS68_001229</name>
</gene>
<dbReference type="SMART" id="SM00530">
    <property type="entry name" value="HTH_XRE"/>
    <property type="match status" value="1"/>
</dbReference>
<organism evidence="2 3">
    <name type="scientific">Dyadobacter arcticus</name>
    <dbReference type="NCBI Taxonomy" id="1078754"/>
    <lineage>
        <taxon>Bacteria</taxon>
        <taxon>Pseudomonadati</taxon>
        <taxon>Bacteroidota</taxon>
        <taxon>Cytophagia</taxon>
        <taxon>Cytophagales</taxon>
        <taxon>Spirosomataceae</taxon>
        <taxon>Dyadobacter</taxon>
    </lineage>
</organism>
<dbReference type="EMBL" id="JAASQJ010000001">
    <property type="protein sequence ID" value="NIJ52073.1"/>
    <property type="molecule type" value="Genomic_DNA"/>
</dbReference>
<dbReference type="RefSeq" id="WP_167268133.1">
    <property type="nucleotide sequence ID" value="NZ_JAASQJ010000001.1"/>
</dbReference>
<dbReference type="InterPro" id="IPR001387">
    <property type="entry name" value="Cro/C1-type_HTH"/>
</dbReference>
<dbReference type="CDD" id="cd00093">
    <property type="entry name" value="HTH_XRE"/>
    <property type="match status" value="1"/>
</dbReference>
<evidence type="ECO:0000313" key="3">
    <source>
        <dbReference type="Proteomes" id="UP001179181"/>
    </source>
</evidence>